<dbReference type="Gene3D" id="3.90.1600.10">
    <property type="entry name" value="Palm domain of DNA polymerase"/>
    <property type="match status" value="1"/>
</dbReference>
<dbReference type="GO" id="GO:0006297">
    <property type="term" value="P:nucleotide-excision repair, DNA gap filling"/>
    <property type="evidence" value="ECO:0007669"/>
    <property type="project" value="TreeGrafter"/>
</dbReference>
<dbReference type="SUPFAM" id="SSF53098">
    <property type="entry name" value="Ribonuclease H-like"/>
    <property type="match status" value="1"/>
</dbReference>
<evidence type="ECO:0000256" key="15">
    <source>
        <dbReference type="ARBA" id="ARBA00032919"/>
    </source>
</evidence>
<dbReference type="InterPro" id="IPR043502">
    <property type="entry name" value="DNA/RNA_pol_sf"/>
</dbReference>
<dbReference type="InterPro" id="IPR042087">
    <property type="entry name" value="DNA_pol_B_thumb"/>
</dbReference>
<dbReference type="InterPro" id="IPR013697">
    <property type="entry name" value="DNA_pol_e_suA_C"/>
</dbReference>
<dbReference type="InterPro" id="IPR036397">
    <property type="entry name" value="RNaseH_sf"/>
</dbReference>
<evidence type="ECO:0000256" key="2">
    <source>
        <dbReference type="ARBA" id="ARBA00005755"/>
    </source>
</evidence>
<dbReference type="Pfam" id="PF22634">
    <property type="entry name" value="POL2_thumb"/>
    <property type="match status" value="1"/>
</dbReference>
<keyword evidence="12" id="KW-0408">Iron</keyword>
<dbReference type="InterPro" id="IPR055191">
    <property type="entry name" value="POL2_thumb"/>
</dbReference>
<evidence type="ECO:0000256" key="14">
    <source>
        <dbReference type="ARBA" id="ARBA00023242"/>
    </source>
</evidence>
<feature type="domain" description="DNA-directed DNA polymerase family B exonuclease" evidence="16">
    <location>
        <begin position="217"/>
        <end position="404"/>
    </location>
</feature>
<evidence type="ECO:0000256" key="3">
    <source>
        <dbReference type="ARBA" id="ARBA00012417"/>
    </source>
</evidence>
<dbReference type="Pfam" id="PF03104">
    <property type="entry name" value="DNA_pol_B_exo1"/>
    <property type="match status" value="1"/>
</dbReference>
<evidence type="ECO:0000256" key="5">
    <source>
        <dbReference type="ARBA" id="ARBA00022485"/>
    </source>
</evidence>
<evidence type="ECO:0000313" key="20">
    <source>
        <dbReference type="Proteomes" id="UP000003163"/>
    </source>
</evidence>
<evidence type="ECO:0000256" key="6">
    <source>
        <dbReference type="ARBA" id="ARBA00022679"/>
    </source>
</evidence>
<dbReference type="Gene3D" id="1.10.287.690">
    <property type="entry name" value="Helix hairpin bin"/>
    <property type="match status" value="1"/>
</dbReference>
<dbReference type="GO" id="GO:0051539">
    <property type="term" value="F:4 iron, 4 sulfur cluster binding"/>
    <property type="evidence" value="ECO:0007669"/>
    <property type="project" value="UniProtKB-KW"/>
</dbReference>
<dbReference type="GO" id="GO:0003887">
    <property type="term" value="F:DNA-directed DNA polymerase activity"/>
    <property type="evidence" value="ECO:0007669"/>
    <property type="project" value="UniProtKB-KW"/>
</dbReference>
<dbReference type="Pfam" id="PF08490">
    <property type="entry name" value="DUF1744"/>
    <property type="match status" value="1"/>
</dbReference>
<dbReference type="InterPro" id="IPR012337">
    <property type="entry name" value="RNaseH-like_sf"/>
</dbReference>
<dbReference type="GO" id="GO:0008622">
    <property type="term" value="C:epsilon DNA polymerase complex"/>
    <property type="evidence" value="ECO:0007669"/>
    <property type="project" value="InterPro"/>
</dbReference>
<dbReference type="PANTHER" id="PTHR10670">
    <property type="entry name" value="DNA POLYMERASE EPSILON CATALYTIC SUBUNIT A"/>
    <property type="match status" value="1"/>
</dbReference>
<accession>J9DVC7</accession>
<evidence type="ECO:0000313" key="19">
    <source>
        <dbReference type="EMBL" id="EJW05242.1"/>
    </source>
</evidence>
<gene>
    <name evidence="19" type="ORF">EDEG_00707</name>
</gene>
<dbReference type="InterPro" id="IPR006172">
    <property type="entry name" value="DNA-dir_DNA_pol_B"/>
</dbReference>
<keyword evidence="20" id="KW-1185">Reference proteome</keyword>
<dbReference type="GO" id="GO:0003677">
    <property type="term" value="F:DNA binding"/>
    <property type="evidence" value="ECO:0007669"/>
    <property type="project" value="InterPro"/>
</dbReference>
<dbReference type="GO" id="GO:0008270">
    <property type="term" value="F:zinc ion binding"/>
    <property type="evidence" value="ECO:0007669"/>
    <property type="project" value="UniProtKB-KW"/>
</dbReference>
<keyword evidence="14" id="KW-0539">Nucleus</keyword>
<dbReference type="InterPro" id="IPR023211">
    <property type="entry name" value="DNA_pol_palm_dom_sf"/>
</dbReference>
<proteinExistence type="inferred from homology"/>
<reference evidence="20" key="2">
    <citation type="submission" date="2015-07" db="EMBL/GenBank/DDBJ databases">
        <title>Contrasting host-pathogen interactions and genome evolution in two generalist and specialist microsporidian pathogens of mosquitoes.</title>
        <authorList>
            <consortium name="The Broad Institute Genomics Platform"/>
            <consortium name="The Broad Institute Genome Sequencing Center for Infectious Disease"/>
            <person name="Cuomo C.A."/>
            <person name="Sanscrainte N.D."/>
            <person name="Goldberg J.M."/>
            <person name="Heiman D."/>
            <person name="Young S."/>
            <person name="Zeng Q."/>
            <person name="Becnel J.J."/>
            <person name="Birren B.W."/>
        </authorList>
    </citation>
    <scope>NUCLEOTIDE SEQUENCE [LARGE SCALE GENOMIC DNA]</scope>
    <source>
        <strain evidence="20">USNM 41457</strain>
    </source>
</reference>
<evidence type="ECO:0000259" key="17">
    <source>
        <dbReference type="Pfam" id="PF08490"/>
    </source>
</evidence>
<dbReference type="Gene3D" id="1.10.132.60">
    <property type="entry name" value="DNA polymerase family B, C-terminal domain"/>
    <property type="match status" value="1"/>
</dbReference>
<evidence type="ECO:0000256" key="13">
    <source>
        <dbReference type="ARBA" id="ARBA00023014"/>
    </source>
</evidence>
<protein>
    <recommendedName>
        <fullName evidence="4">DNA polymerase epsilon catalytic subunit A</fullName>
        <ecNumber evidence="3">2.7.7.7</ecNumber>
    </recommendedName>
    <alternativeName>
        <fullName evidence="15">DNA polymerase II subunit A</fullName>
    </alternativeName>
</protein>
<dbReference type="VEuPathDB" id="MicrosporidiaDB:EDEG_00707"/>
<dbReference type="GO" id="GO:0008310">
    <property type="term" value="F:single-stranded DNA 3'-5' DNA exonuclease activity"/>
    <property type="evidence" value="ECO:0007669"/>
    <property type="project" value="TreeGrafter"/>
</dbReference>
<evidence type="ECO:0000256" key="11">
    <source>
        <dbReference type="ARBA" id="ARBA00022932"/>
    </source>
</evidence>
<keyword evidence="6" id="KW-0808">Transferase</keyword>
<comment type="caution">
    <text evidence="19">The sequence shown here is derived from an EMBL/GenBank/DDBJ whole genome shotgun (WGS) entry which is preliminary data.</text>
</comment>
<comment type="similarity">
    <text evidence="2">Belongs to the DNA polymerase type-B family.</text>
</comment>
<dbReference type="OrthoDB" id="10060449at2759"/>
<evidence type="ECO:0000256" key="4">
    <source>
        <dbReference type="ARBA" id="ARBA00017389"/>
    </source>
</evidence>
<dbReference type="InterPro" id="IPR029703">
    <property type="entry name" value="POL2"/>
</dbReference>
<name>J9DVC7_EDHAE</name>
<evidence type="ECO:0000259" key="18">
    <source>
        <dbReference type="Pfam" id="PF22634"/>
    </source>
</evidence>
<dbReference type="Gene3D" id="3.30.420.10">
    <property type="entry name" value="Ribonuclease H-like superfamily/Ribonuclease H"/>
    <property type="match status" value="1"/>
</dbReference>
<evidence type="ECO:0000259" key="16">
    <source>
        <dbReference type="Pfam" id="PF03104"/>
    </source>
</evidence>
<keyword evidence="8" id="KW-0479">Metal-binding</keyword>
<dbReference type="GO" id="GO:0000278">
    <property type="term" value="P:mitotic cell cycle"/>
    <property type="evidence" value="ECO:0007669"/>
    <property type="project" value="TreeGrafter"/>
</dbReference>
<evidence type="ECO:0000256" key="1">
    <source>
        <dbReference type="ARBA" id="ARBA00004123"/>
    </source>
</evidence>
<dbReference type="InterPro" id="IPR006133">
    <property type="entry name" value="DNA-dir_DNA_pol_B_exonuc"/>
</dbReference>
<dbReference type="InParanoid" id="J9DVC7"/>
<comment type="subcellular location">
    <subcellularLocation>
        <location evidence="1">Nucleus</location>
    </subcellularLocation>
</comment>
<keyword evidence="7" id="KW-0548">Nucleotidyltransferase</keyword>
<dbReference type="EMBL" id="AFBI03000008">
    <property type="protein sequence ID" value="EJW05242.1"/>
    <property type="molecule type" value="Genomic_DNA"/>
</dbReference>
<feature type="domain" description="DNA polymerase epsilon ,catalytic subunit A thumb" evidence="18">
    <location>
        <begin position="1254"/>
        <end position="1428"/>
    </location>
</feature>
<feature type="domain" description="DNA polymerase epsilon catalytic subunit A C-terminal" evidence="17">
    <location>
        <begin position="2282"/>
        <end position="2380"/>
    </location>
</feature>
<dbReference type="GO" id="GO:0045004">
    <property type="term" value="P:DNA replication proofreading"/>
    <property type="evidence" value="ECO:0007669"/>
    <property type="project" value="TreeGrafter"/>
</dbReference>
<dbReference type="EC" id="2.7.7.7" evidence="3"/>
<evidence type="ECO:0000256" key="10">
    <source>
        <dbReference type="ARBA" id="ARBA00022833"/>
    </source>
</evidence>
<dbReference type="SUPFAM" id="SSF56672">
    <property type="entry name" value="DNA/RNA polymerases"/>
    <property type="match status" value="1"/>
</dbReference>
<dbReference type="GO" id="GO:0006272">
    <property type="term" value="P:leading strand elongation"/>
    <property type="evidence" value="ECO:0007669"/>
    <property type="project" value="TreeGrafter"/>
</dbReference>
<reference evidence="19 20" key="1">
    <citation type="submission" date="2011-08" db="EMBL/GenBank/DDBJ databases">
        <authorList>
            <person name="Liu Z.J."/>
            <person name="Shi F.L."/>
            <person name="Lu J.Q."/>
            <person name="Li M."/>
            <person name="Wang Z.L."/>
        </authorList>
    </citation>
    <scope>NUCLEOTIDE SEQUENCE [LARGE SCALE GENOMIC DNA]</scope>
    <source>
        <strain evidence="19 20">USNM 41457</strain>
    </source>
</reference>
<evidence type="ECO:0000256" key="9">
    <source>
        <dbReference type="ARBA" id="ARBA00022771"/>
    </source>
</evidence>
<dbReference type="HOGENOM" id="CLU_000556_1_1_1"/>
<dbReference type="Proteomes" id="UP000003163">
    <property type="component" value="Unassembled WGS sequence"/>
</dbReference>
<dbReference type="SMART" id="SM00486">
    <property type="entry name" value="POLBc"/>
    <property type="match status" value="1"/>
</dbReference>
<dbReference type="GO" id="GO:0006287">
    <property type="term" value="P:base-excision repair, gap-filling"/>
    <property type="evidence" value="ECO:0007669"/>
    <property type="project" value="TreeGrafter"/>
</dbReference>
<keyword evidence="5" id="KW-0004">4Fe-4S</keyword>
<dbReference type="PANTHER" id="PTHR10670:SF0">
    <property type="entry name" value="DNA POLYMERASE EPSILON CATALYTIC SUBUNIT A"/>
    <property type="match status" value="1"/>
</dbReference>
<dbReference type="GO" id="GO:0000166">
    <property type="term" value="F:nucleotide binding"/>
    <property type="evidence" value="ECO:0007669"/>
    <property type="project" value="InterPro"/>
</dbReference>
<evidence type="ECO:0000256" key="8">
    <source>
        <dbReference type="ARBA" id="ARBA00022723"/>
    </source>
</evidence>
<sequence length="2582" mass="301941">MKYLAKFKFIYFIVIYYNKGIEKIKQMNTLKMTTPILSHFGYTELPPFIKKEGYLLNISLESNSSGVYFNLYFVTESEKFCVKKRHFPSFLVESMNNHVMSELIKKEFCTSIERVEIVQRIDPTESNHLNKKPKEYLRVFCFDEQKHKMLVNDLKKLAKYRRKTKSDDIYIEKDEDEEDKFYKMYKTLDDYLAFEDFKIFFDKTENDILTIDNLLIDIAEFDIPYEIDFLSTNNIRIGKYYFISKNDVDIYISESSQILPPKLVVLAFDIEVTKDPLKFPCAEKDEIVMISFVVNGEGFLLTNREFVSEEIEDFYYNIEEHNLVTNFKIFNMDCEALLLCKFIELIFLHKPDIVTTYNGTTFDIPFIERRLANLNFNCNAQEEKFGESKFEQIPKSEFMELHGNLNTYKQKSKFNKNLCHSLGRNIDFKKYHMFSKIFNVFEPKLGSDKNFSFKKLDKFSKNNPTLSIFRDILHLDCFLWVKRDSYLPMGMQSLKSATKAKLGYQPDEIDPEEMMWFMQNDPQKLAVYSVSDAISTYLLYTKYVHPFIFSLCTLIPMNSEDVLSKGSGTLCEALLISEGFKKNILIPERKIGDDFYYKGRLCEEVNYVGGHVECLRSGIFRSDFNYNFHINLQRLEWIKENIQNILRYSGDIDETEIHNLEKKITKDIDNFKLEIIENENSKTSRNYIIPQIISKSESITNEYYNSTKTTEKQNINDDIIFLNTVTNKNNNKISFDRISNVDESGSNNFNAASPKNHSNLTYIKQNSCKKMDDHLDSTNIITCKPKIYHMDVAAMYPNIIITNRLQPVSVITNENCIKCDFYQSNANCQRKMNWKMRVQFYPSKSGEILQIKRQLSCEKIGYKELEKIGYFTNNKNFNDPNISHSSNNQAVFSDGKKQQSYIEKDKFSINFDELSLADQKLILKERILNHSKNIYRKTNLTEIIDMQNIVCQRDEPFYVEVVKNFRDKRYEYKCKYNEIRSDHENLKKQYDQLIKDNLIIPDTNVKMEIIENEKLSKLVLLNEEIDNVKNKMIIFESLQIAHKCILNSFYGYVMRKGARWYSMEMAAIVCNTGSQIIKTAKEFVDDIGLPLELDTDGIWCLIPTIFPDIYTLNNGKSFSFLVSILNFLVSEKFTNYQYQDEIFEKIENSFSRNTVAGYKVKSSSDKTSENTSFTNKRKKITCFEPDVEKLTRKNSISRKYEINKINTISFEIDGPYKAMILPASTDEGKLIKKKYVVINNQDKICELKGFETKRRGELEIIKKFQEDLFQLFVLGSTLEECYSNIKDLCQYWLSLVTNKGNVLTDHDIFELFSESKNMSKEYKQYMGRKTTATCTAIRLSEFLGENILKESGLKCQYVISKFPENCPITARAIPVEVFQIEASKKDYFLEKWTGRKFTSLKDILDWEYYRERLENVILKVVVLPAILQGIGNILPGVKVPEWTDKGKINTITRYASNIDIIQNHNINNHHTQHKNIKNPHSISFLDSNICKNSNSFMDIEFLGRKNNCEIEDLDKKNTNIYSNIDFEKKHIKEKISDKTSDFNVIHENKGNSEKNEASLISNSTHINIDDQQNSQKKTKNVLKFNNFIKKIKYRWKCIYNEIVKPLILSVEPLKITICKKMKIKTVSKENILNFILVPKSYQSCVKLSKLKNLPILNQAQERLLKSEYFVDVRIDSFFSNQNEFEGLKCKINFNKYQDNFSIIEDLILKTNLVKLKCFYERFNDILADRNETPDKFLIKNIHKLIIYSFIYGKIKYYILFFNGKVKIIYEEKNIKTNYIFENTSLKNKLQKLTKFNIIAFASQYDPQIEEIKKTLEYLGIQIFLINKRLPTAFGSFDKILNQHLVNIKNLNDDASRHFQISDYSGIPILNLQKMTYIDILDFLLCKEYNKDKIAFLGLKQKAYDEIIPSHFYEKGFYDGYCVELNIPETSLLSIVESNALIQDLNFDSFYFSKEFDAIKRLVKNLMLLSFDRNNEVNVISDFDVSQSHHLNFLNSVKDIKKNDETSLVNAVDFINTQNISMKEQSMVSKQKNNVHIKSQNLCTESNQKHKFKNNLNTDLMLKNIKSIKKDNIINHLKFNNSENSDIHLDDEELLKNHVNMINHDTMRIDKHIVVISNESGRHKDNLKLLKDTNQLECSTLDNTVNTSSISAEGFPQNLNTNRTIKQKIVSSSSTMLSLKSSSGSFSDKQNDVCIEFQNDNFYASNDSQNELRNQPNLAIIHKQEGNDNCLGISTNVLVKAIDENTRFIKKHNDNIIMSDVTIPTFPESSVNIGNFFCKILPIWLKETSKLLPEEHMSYIKLLNKKYLFVIYNKLISLGCKIVCFNKETVIIYTEKNTYKSCMDYLTFIKSMLNRMKGLELVSFSINRVYRKLVFIDFHNYFFDLYSEKNPKLILANSQTNVFKRFLDEFFDGKIENKYFYDLIIKKKSQNIKGIKMMINIVETKRNVNELRTSCYKMLGINTYEEDDIEELKFELFCSSCNTENLVLIKENDISRCIKCFATYSEDILQSAISKYISKLLSNTEEQCLKCKLIKKKKLGHVCICGGEFNSSKIESLIHKLSKINVFRRLSAKISALFTNSLQ</sequence>
<organism evidence="19 20">
    <name type="scientific">Edhazardia aedis (strain USNM 41457)</name>
    <name type="common">Microsporidian parasite</name>
    <dbReference type="NCBI Taxonomy" id="1003232"/>
    <lineage>
        <taxon>Eukaryota</taxon>
        <taxon>Fungi</taxon>
        <taxon>Fungi incertae sedis</taxon>
        <taxon>Microsporidia</taxon>
        <taxon>Edhazardia</taxon>
    </lineage>
</organism>
<evidence type="ECO:0000256" key="7">
    <source>
        <dbReference type="ARBA" id="ARBA00022695"/>
    </source>
</evidence>
<dbReference type="STRING" id="1003232.J9DVC7"/>
<keyword evidence="13" id="KW-0411">Iron-sulfur</keyword>
<evidence type="ECO:0000256" key="12">
    <source>
        <dbReference type="ARBA" id="ARBA00023004"/>
    </source>
</evidence>
<keyword evidence="9" id="KW-0863">Zinc-finger</keyword>
<keyword evidence="11" id="KW-0239">DNA-directed DNA polymerase</keyword>
<keyword evidence="10" id="KW-0862">Zinc</keyword>